<dbReference type="EMBL" id="GEDG01042818">
    <property type="protein sequence ID" value="JAP06147.1"/>
    <property type="molecule type" value="Transcribed_RNA"/>
</dbReference>
<protein>
    <submittedName>
        <fullName evidence="2">Putative ovule protein</fullName>
    </submittedName>
</protein>
<keyword evidence="1" id="KW-1133">Transmembrane helix</keyword>
<keyword evidence="1" id="KW-0472">Membrane</keyword>
<reference evidence="2" key="1">
    <citation type="submission" date="2015-12" db="EMBL/GenBank/DDBJ databases">
        <title>Gene expression during late stages of embryo sac development: a critical building block for successful pollen-pistil interactions.</title>
        <authorList>
            <person name="Liu Y."/>
            <person name="Joly V."/>
            <person name="Sabar M."/>
            <person name="Matton D.P."/>
        </authorList>
    </citation>
    <scope>NUCLEOTIDE SEQUENCE</scope>
</reference>
<evidence type="ECO:0000313" key="2">
    <source>
        <dbReference type="EMBL" id="JAP06147.1"/>
    </source>
</evidence>
<proteinExistence type="predicted"/>
<organism evidence="2">
    <name type="scientific">Solanum chacoense</name>
    <name type="common">Chaco potato</name>
    <dbReference type="NCBI Taxonomy" id="4108"/>
    <lineage>
        <taxon>Eukaryota</taxon>
        <taxon>Viridiplantae</taxon>
        <taxon>Streptophyta</taxon>
        <taxon>Embryophyta</taxon>
        <taxon>Tracheophyta</taxon>
        <taxon>Spermatophyta</taxon>
        <taxon>Magnoliopsida</taxon>
        <taxon>eudicotyledons</taxon>
        <taxon>Gunneridae</taxon>
        <taxon>Pentapetalae</taxon>
        <taxon>asterids</taxon>
        <taxon>lamiids</taxon>
        <taxon>Solanales</taxon>
        <taxon>Solanaceae</taxon>
        <taxon>Solanoideae</taxon>
        <taxon>Solaneae</taxon>
        <taxon>Solanum</taxon>
    </lineage>
</organism>
<feature type="transmembrane region" description="Helical" evidence="1">
    <location>
        <begin position="16"/>
        <end position="42"/>
    </location>
</feature>
<keyword evidence="1" id="KW-0812">Transmembrane</keyword>
<dbReference type="AlphaFoldDB" id="A0A0V0GDM8"/>
<evidence type="ECO:0000256" key="1">
    <source>
        <dbReference type="SAM" id="Phobius"/>
    </source>
</evidence>
<accession>A0A0V0GDM8</accession>
<name>A0A0V0GDM8_SOLCH</name>
<feature type="non-terminal residue" evidence="2">
    <location>
        <position position="67"/>
    </location>
</feature>
<sequence>MGIQKNGECIGSLLSWLHFLGLLFFQYGMNILIFVCGVVKALTTMDNPTLRLIVFLGNMFCALTQCK</sequence>